<dbReference type="AlphaFoldDB" id="A0A5B8M4B4"/>
<protein>
    <submittedName>
        <fullName evidence="3">Alpha/beta hydrolase</fullName>
    </submittedName>
</protein>
<dbReference type="PANTHER" id="PTHR48081">
    <property type="entry name" value="AB HYDROLASE SUPERFAMILY PROTEIN C4A8.06C"/>
    <property type="match status" value="1"/>
</dbReference>
<keyword evidence="1 3" id="KW-0378">Hydrolase</keyword>
<evidence type="ECO:0000313" key="3">
    <source>
        <dbReference type="EMBL" id="QDZ14625.1"/>
    </source>
</evidence>
<dbReference type="RefSeq" id="WP_146319711.1">
    <property type="nucleotide sequence ID" value="NZ_CP042305.1"/>
</dbReference>
<dbReference type="InterPro" id="IPR013094">
    <property type="entry name" value="AB_hydrolase_3"/>
</dbReference>
<dbReference type="PANTHER" id="PTHR48081:SF8">
    <property type="entry name" value="ALPHA_BETA HYDROLASE FOLD-3 DOMAIN-CONTAINING PROTEIN-RELATED"/>
    <property type="match status" value="1"/>
</dbReference>
<feature type="domain" description="Alpha/beta hydrolase fold-3" evidence="2">
    <location>
        <begin position="98"/>
        <end position="303"/>
    </location>
</feature>
<dbReference type="EMBL" id="CP042305">
    <property type="protein sequence ID" value="QDZ14625.1"/>
    <property type="molecule type" value="Genomic_DNA"/>
</dbReference>
<accession>A0A5B8M4B4</accession>
<gene>
    <name evidence="3" type="ORF">FPZ11_07540</name>
</gene>
<evidence type="ECO:0000259" key="2">
    <source>
        <dbReference type="Pfam" id="PF07859"/>
    </source>
</evidence>
<evidence type="ECO:0000256" key="1">
    <source>
        <dbReference type="ARBA" id="ARBA00022801"/>
    </source>
</evidence>
<dbReference type="OrthoDB" id="9803828at2"/>
<reference evidence="3 4" key="1">
    <citation type="submission" date="2019-07" db="EMBL/GenBank/DDBJ databases">
        <title>Full genome sequence of Humibacter sp. WJ7-1.</title>
        <authorList>
            <person name="Im W.-T."/>
        </authorList>
    </citation>
    <scope>NUCLEOTIDE SEQUENCE [LARGE SCALE GENOMIC DNA]</scope>
    <source>
        <strain evidence="3 4">WJ7-1</strain>
    </source>
</reference>
<dbReference type="InterPro" id="IPR029058">
    <property type="entry name" value="AB_hydrolase_fold"/>
</dbReference>
<dbReference type="KEGG" id="huw:FPZ11_07540"/>
<dbReference type="GO" id="GO:0016787">
    <property type="term" value="F:hydrolase activity"/>
    <property type="evidence" value="ECO:0007669"/>
    <property type="project" value="UniProtKB-KW"/>
</dbReference>
<proteinExistence type="predicted"/>
<name>A0A5B8M4B4_9MICO</name>
<dbReference type="SUPFAM" id="SSF53474">
    <property type="entry name" value="alpha/beta-Hydrolases"/>
    <property type="match status" value="1"/>
</dbReference>
<keyword evidence="4" id="KW-1185">Reference proteome</keyword>
<evidence type="ECO:0000313" key="4">
    <source>
        <dbReference type="Proteomes" id="UP000320216"/>
    </source>
</evidence>
<dbReference type="Pfam" id="PF07859">
    <property type="entry name" value="Abhydrolase_3"/>
    <property type="match status" value="1"/>
</dbReference>
<dbReference type="InterPro" id="IPR050300">
    <property type="entry name" value="GDXG_lipolytic_enzyme"/>
</dbReference>
<sequence>MTVSDYQKLPPVPYDPELLDGMEMMRQTFEPVPLRADTIVPSREHVDRVTLGDPDMLVGDAPVELTELTVPGPAGSPEVAITVVSPKGGSTNGPAIFGIHGGGMVLGNRYMAVGAVVPLVVAFDAVAVSVEYRLAPENPWPAGVEDCYAALEWFARHAADWGADPERLLVMGSSAGGGLSAAMALLARERKGPKLIGQLLDAPMIDDRNESPSTRQYDLRGLWDRNNNDTAWTALLGEKAGTDAVHWSAAPNRMEDLSNLPPAYIEVGSAEIFRDEATDYASRIWAAGGQAELHVWDGGHHGFSGFSPSSIVGAAANDARMSWLRRVLG</sequence>
<organism evidence="3 4">
    <name type="scientific">Humibacter ginsenosidimutans</name>
    <dbReference type="NCBI Taxonomy" id="2599293"/>
    <lineage>
        <taxon>Bacteria</taxon>
        <taxon>Bacillati</taxon>
        <taxon>Actinomycetota</taxon>
        <taxon>Actinomycetes</taxon>
        <taxon>Micrococcales</taxon>
        <taxon>Microbacteriaceae</taxon>
        <taxon>Humibacter</taxon>
    </lineage>
</organism>
<dbReference type="Proteomes" id="UP000320216">
    <property type="component" value="Chromosome"/>
</dbReference>
<dbReference type="Gene3D" id="3.40.50.1820">
    <property type="entry name" value="alpha/beta hydrolase"/>
    <property type="match status" value="1"/>
</dbReference>